<dbReference type="CTD" id="20324267"/>
<protein>
    <submittedName>
        <fullName evidence="2">Uncharacterized protein</fullName>
    </submittedName>
</protein>
<gene>
    <name evidence="2" type="ORF">T265_10099</name>
</gene>
<dbReference type="RefSeq" id="XP_009174635.1">
    <property type="nucleotide sequence ID" value="XM_009176371.1"/>
</dbReference>
<dbReference type="EMBL" id="KL596954">
    <property type="protein sequence ID" value="KER21604.1"/>
    <property type="molecule type" value="Genomic_DNA"/>
</dbReference>
<name>A0A075A2J5_OPIVI</name>
<dbReference type="KEGG" id="ovi:T265_10099"/>
<dbReference type="OrthoDB" id="6243932at2759"/>
<feature type="region of interest" description="Disordered" evidence="1">
    <location>
        <begin position="146"/>
        <end position="233"/>
    </location>
</feature>
<sequence>MPSKNQRDKNGEQNVYKMTHYVSFYIPGEDKESREAIKTRLDWIGSGSSKIPKKGKSVCLEITEQGILCDRPIWWEDADPSATSILFSELHEIYIMRRSSKKLIIDLRSVKLNQKRLVFFEGKNADQIKALVNEVKNKVKAIEEEKSKAEKGNEVKSPSGEISPSPAEALSQPTVMSPSTQPQTKKVTNAAEQSVQQSMTPGGAENQMTSDQSGQPAVKLRQQDPPGTRAENKIIMPRNSGHLVTLTPSTGLPDYHETAVSPPPLKPVSTPAVLEYAHGPNSGTTTALIKNGSTKPTIPVYEYTPGLNQNAVFSNGPGNSIKIVFDNVPMMARKSVISKIAHQPNWNPPRSLSQSPAIKVVPSNLSPWSAQPVALSNRQTWQNVWFDQPEHIIIPRTNQRSESVPQVPALDDGWGYPKYPSQGMVGTAPSHLGDTERYCYTPNKSQAYETQKPLQAVSYNVERSHPTIWIDRYKMEPDHPNLNASNARYLNGGPSHSPNELYFLRTTPCSSGMESNMQTGRVMPSYSVNFDSNAGGLPTNVPLTHRGGQAGKDYRSMSTMSYRPDYVQWEKNEQTSQCRSPMVGYH</sequence>
<evidence type="ECO:0000313" key="2">
    <source>
        <dbReference type="EMBL" id="KER21604.1"/>
    </source>
</evidence>
<dbReference type="AlphaFoldDB" id="A0A075A2J5"/>
<dbReference type="GeneID" id="20324267"/>
<reference evidence="2 3" key="1">
    <citation type="submission" date="2013-11" db="EMBL/GenBank/DDBJ databases">
        <title>Opisthorchis viverrini - life in the bile duct.</title>
        <authorList>
            <person name="Young N.D."/>
            <person name="Nagarajan N."/>
            <person name="Lin S.J."/>
            <person name="Korhonen P.K."/>
            <person name="Jex A.R."/>
            <person name="Hall R.S."/>
            <person name="Safavi-Hemami H."/>
            <person name="Kaewkong W."/>
            <person name="Bertrand D."/>
            <person name="Gao S."/>
            <person name="Seet Q."/>
            <person name="Wongkham S."/>
            <person name="Teh B.T."/>
            <person name="Wongkham C."/>
            <person name="Intapan P.M."/>
            <person name="Maleewong W."/>
            <person name="Yang X."/>
            <person name="Hu M."/>
            <person name="Wang Z."/>
            <person name="Hofmann A."/>
            <person name="Sternberg P.W."/>
            <person name="Tan P."/>
            <person name="Wang J."/>
            <person name="Gasser R.B."/>
        </authorList>
    </citation>
    <scope>NUCLEOTIDE SEQUENCE [LARGE SCALE GENOMIC DNA]</scope>
</reference>
<organism evidence="2 3">
    <name type="scientific">Opisthorchis viverrini</name>
    <name type="common">Southeast Asian liver fluke</name>
    <dbReference type="NCBI Taxonomy" id="6198"/>
    <lineage>
        <taxon>Eukaryota</taxon>
        <taxon>Metazoa</taxon>
        <taxon>Spiralia</taxon>
        <taxon>Lophotrochozoa</taxon>
        <taxon>Platyhelminthes</taxon>
        <taxon>Trematoda</taxon>
        <taxon>Digenea</taxon>
        <taxon>Opisthorchiida</taxon>
        <taxon>Opisthorchiata</taxon>
        <taxon>Opisthorchiidae</taxon>
        <taxon>Opisthorchis</taxon>
    </lineage>
</organism>
<proteinExistence type="predicted"/>
<accession>A0A075A2J5</accession>
<feature type="compositionally biased region" description="Polar residues" evidence="1">
    <location>
        <begin position="171"/>
        <end position="215"/>
    </location>
</feature>
<keyword evidence="3" id="KW-1185">Reference proteome</keyword>
<evidence type="ECO:0000256" key="1">
    <source>
        <dbReference type="SAM" id="MobiDB-lite"/>
    </source>
</evidence>
<dbReference type="Proteomes" id="UP000054324">
    <property type="component" value="Unassembled WGS sequence"/>
</dbReference>
<evidence type="ECO:0000313" key="3">
    <source>
        <dbReference type="Proteomes" id="UP000054324"/>
    </source>
</evidence>